<feature type="region of interest" description="Disordered" evidence="1">
    <location>
        <begin position="425"/>
        <end position="455"/>
    </location>
</feature>
<feature type="compositionally biased region" description="Polar residues" evidence="1">
    <location>
        <begin position="281"/>
        <end position="301"/>
    </location>
</feature>
<proteinExistence type="predicted"/>
<evidence type="ECO:0000313" key="3">
    <source>
        <dbReference type="Proteomes" id="UP001652628"/>
    </source>
</evidence>
<feature type="compositionally biased region" description="Polar residues" evidence="1">
    <location>
        <begin position="426"/>
        <end position="435"/>
    </location>
</feature>
<accession>A0AB40A292</accession>
<feature type="signal peptide" evidence="2">
    <location>
        <begin position="1"/>
        <end position="25"/>
    </location>
</feature>
<dbReference type="AlphaFoldDB" id="A0AB40A292"/>
<feature type="region of interest" description="Disordered" evidence="1">
    <location>
        <begin position="326"/>
        <end position="390"/>
    </location>
</feature>
<protein>
    <submittedName>
        <fullName evidence="4">Uncharacterized protein</fullName>
    </submittedName>
</protein>
<feature type="compositionally biased region" description="Low complexity" evidence="1">
    <location>
        <begin position="345"/>
        <end position="390"/>
    </location>
</feature>
<gene>
    <name evidence="4" type="primary">LOC108011047</name>
</gene>
<feature type="compositionally biased region" description="Basic and acidic residues" evidence="1">
    <location>
        <begin position="148"/>
        <end position="184"/>
    </location>
</feature>
<sequence>MRKSTITRFHTMAALGLLLLVGVHGTTIISIKYPEKPAEVIVEPQPAKRDLSLSYAATNIDSKEGTRVKTITVIKNVGGISAPGEAAALGSPVGAGHSHKQQPKLVIDPTLHKSEEWATAFRDNFDSYGALPDVPDIDDLFEFVNRKKPEGEKKQEAEPSQKEVKTPKELPKPAEETTTKKEAASEQSEGGISRGGNIDSDEAVVEKIKGDAELLPHIKQANILRLQAAQARSGIRTKESLIAVNYSTPMHQVTQYFDNYVQAVPNGYDYSKPCGAPPPGSSIQVTTPSGRNYDIPQSNNSGTGGGKHPYLAPALTKKTQIPPITVQPPVQQQQPPPNYSSVNSIVPPIVKQQPPQGNANPPQQPQQPQVVTPPSGGILPPLGLGGISTSQRPYVAPKLRNNGLGISRAPSSPVPIPGQPGLVGINPSQAPNFRTSIFGGGPNRPNTLRSRGLKY</sequence>
<evidence type="ECO:0000256" key="1">
    <source>
        <dbReference type="SAM" id="MobiDB-lite"/>
    </source>
</evidence>
<feature type="chain" id="PRO_5045035741" evidence="2">
    <location>
        <begin position="26"/>
        <end position="455"/>
    </location>
</feature>
<feature type="region of interest" description="Disordered" evidence="1">
    <location>
        <begin position="275"/>
        <end position="311"/>
    </location>
</feature>
<reference evidence="4" key="1">
    <citation type="submission" date="2025-08" db="UniProtKB">
        <authorList>
            <consortium name="RefSeq"/>
        </authorList>
    </citation>
    <scope>IDENTIFICATION</scope>
</reference>
<evidence type="ECO:0000256" key="2">
    <source>
        <dbReference type="SAM" id="SignalP"/>
    </source>
</evidence>
<name>A0AB40A292_DROSZ</name>
<dbReference type="Proteomes" id="UP001652628">
    <property type="component" value="Chromosome 3"/>
</dbReference>
<keyword evidence="3" id="KW-1185">Reference proteome</keyword>
<keyword evidence="2" id="KW-0732">Signal</keyword>
<dbReference type="RefSeq" id="XP_036670256.3">
    <property type="nucleotide sequence ID" value="XM_036814361.3"/>
</dbReference>
<evidence type="ECO:0000313" key="4">
    <source>
        <dbReference type="RefSeq" id="XP_036670256.3"/>
    </source>
</evidence>
<feature type="region of interest" description="Disordered" evidence="1">
    <location>
        <begin position="148"/>
        <end position="198"/>
    </location>
</feature>
<dbReference type="GeneID" id="108011047"/>
<organism evidence="3 4">
    <name type="scientific">Drosophila suzukii</name>
    <name type="common">Spotted-wing drosophila fruit fly</name>
    <dbReference type="NCBI Taxonomy" id="28584"/>
    <lineage>
        <taxon>Eukaryota</taxon>
        <taxon>Metazoa</taxon>
        <taxon>Ecdysozoa</taxon>
        <taxon>Arthropoda</taxon>
        <taxon>Hexapoda</taxon>
        <taxon>Insecta</taxon>
        <taxon>Pterygota</taxon>
        <taxon>Neoptera</taxon>
        <taxon>Endopterygota</taxon>
        <taxon>Diptera</taxon>
        <taxon>Brachycera</taxon>
        <taxon>Muscomorpha</taxon>
        <taxon>Ephydroidea</taxon>
        <taxon>Drosophilidae</taxon>
        <taxon>Drosophila</taxon>
        <taxon>Sophophora</taxon>
    </lineage>
</organism>